<dbReference type="AlphaFoldDB" id="A0A9Q3CYT4"/>
<reference evidence="1" key="1">
    <citation type="submission" date="2021-03" db="EMBL/GenBank/DDBJ databases">
        <title>Draft genome sequence of rust myrtle Austropuccinia psidii MF-1, a brazilian biotype.</title>
        <authorList>
            <person name="Quecine M.C."/>
            <person name="Pachon D.M.R."/>
            <person name="Bonatelli M.L."/>
            <person name="Correr F.H."/>
            <person name="Franceschini L.M."/>
            <person name="Leite T.F."/>
            <person name="Margarido G.R.A."/>
            <person name="Almeida C.A."/>
            <person name="Ferrarezi J.A."/>
            <person name="Labate C.A."/>
        </authorList>
    </citation>
    <scope>NUCLEOTIDE SEQUENCE</scope>
    <source>
        <strain evidence="1">MF-1</strain>
    </source>
</reference>
<name>A0A9Q3CYT4_9BASI</name>
<comment type="caution">
    <text evidence="1">The sequence shown here is derived from an EMBL/GenBank/DDBJ whole genome shotgun (WGS) entry which is preliminary data.</text>
</comment>
<accession>A0A9Q3CYT4</accession>
<protein>
    <submittedName>
        <fullName evidence="1">Uncharacterized protein</fullName>
    </submittedName>
</protein>
<keyword evidence="2" id="KW-1185">Reference proteome</keyword>
<organism evidence="1 2">
    <name type="scientific">Austropuccinia psidii MF-1</name>
    <dbReference type="NCBI Taxonomy" id="1389203"/>
    <lineage>
        <taxon>Eukaryota</taxon>
        <taxon>Fungi</taxon>
        <taxon>Dikarya</taxon>
        <taxon>Basidiomycota</taxon>
        <taxon>Pucciniomycotina</taxon>
        <taxon>Pucciniomycetes</taxon>
        <taxon>Pucciniales</taxon>
        <taxon>Sphaerophragmiaceae</taxon>
        <taxon>Austropuccinia</taxon>
    </lineage>
</organism>
<dbReference type="EMBL" id="AVOT02011014">
    <property type="protein sequence ID" value="MBW0491308.1"/>
    <property type="molecule type" value="Genomic_DNA"/>
</dbReference>
<dbReference type="Proteomes" id="UP000765509">
    <property type="component" value="Unassembled WGS sequence"/>
</dbReference>
<sequence>MMIQIQEPKSPRRIFHMDLVTALLAGGERRFNASLVLVDRYSKAPMSLPCHKYDTAMDTDIMTDGLEERMIQNLEEIIRIFCAYGPDFKASYGFTHDWCTLIPALDLAYKTSINLSTSKTPEIWEKVWNPRLPYDTLKKELVEIHPTERIFKIILNKARNHANRCIQDSLKYEKKVISYLILRQYTWS</sequence>
<gene>
    <name evidence="1" type="ORF">O181_031023</name>
</gene>
<proteinExistence type="predicted"/>
<evidence type="ECO:0000313" key="1">
    <source>
        <dbReference type="EMBL" id="MBW0491308.1"/>
    </source>
</evidence>
<evidence type="ECO:0000313" key="2">
    <source>
        <dbReference type="Proteomes" id="UP000765509"/>
    </source>
</evidence>